<feature type="compositionally biased region" description="Polar residues" evidence="2">
    <location>
        <begin position="288"/>
        <end position="301"/>
    </location>
</feature>
<feature type="region of interest" description="Disordered" evidence="2">
    <location>
        <begin position="1"/>
        <end position="164"/>
    </location>
</feature>
<keyword evidence="4" id="KW-1185">Reference proteome</keyword>
<keyword evidence="1" id="KW-0677">Repeat</keyword>
<dbReference type="PANTHER" id="PTHR46430">
    <property type="entry name" value="PROTEIN SKT5-RELATED"/>
    <property type="match status" value="1"/>
</dbReference>
<feature type="compositionally biased region" description="Low complexity" evidence="2">
    <location>
        <begin position="76"/>
        <end position="136"/>
    </location>
</feature>
<dbReference type="SMART" id="SM00671">
    <property type="entry name" value="SEL1"/>
    <property type="match status" value="5"/>
</dbReference>
<dbReference type="Proteomes" id="UP000094801">
    <property type="component" value="Unassembled WGS sequence"/>
</dbReference>
<feature type="compositionally biased region" description="Low complexity" evidence="2">
    <location>
        <begin position="380"/>
        <end position="398"/>
    </location>
</feature>
<name>A0A1E4T2E6_9ASCO</name>
<dbReference type="InterPro" id="IPR006597">
    <property type="entry name" value="Sel1-like"/>
</dbReference>
<organism evidence="3 4">
    <name type="scientific">[Candida] arabinofermentans NRRL YB-2248</name>
    <dbReference type="NCBI Taxonomy" id="983967"/>
    <lineage>
        <taxon>Eukaryota</taxon>
        <taxon>Fungi</taxon>
        <taxon>Dikarya</taxon>
        <taxon>Ascomycota</taxon>
        <taxon>Saccharomycotina</taxon>
        <taxon>Pichiomycetes</taxon>
        <taxon>Pichiales</taxon>
        <taxon>Pichiaceae</taxon>
        <taxon>Ogataea</taxon>
        <taxon>Ogataea/Candida clade</taxon>
    </lineage>
</organism>
<dbReference type="InterPro" id="IPR051726">
    <property type="entry name" value="Chitin_Synth_Reg"/>
</dbReference>
<dbReference type="SUPFAM" id="SSF81901">
    <property type="entry name" value="HCP-like"/>
    <property type="match status" value="2"/>
</dbReference>
<feature type="region of interest" description="Disordered" evidence="2">
    <location>
        <begin position="378"/>
        <end position="398"/>
    </location>
</feature>
<dbReference type="PANTHER" id="PTHR46430:SF3">
    <property type="entry name" value="ACTIVATOR OF C KINASE PROTEIN 1"/>
    <property type="match status" value="1"/>
</dbReference>
<feature type="compositionally biased region" description="Polar residues" evidence="2">
    <location>
        <begin position="34"/>
        <end position="44"/>
    </location>
</feature>
<feature type="compositionally biased region" description="Polar residues" evidence="2">
    <location>
        <begin position="249"/>
        <end position="261"/>
    </location>
</feature>
<feature type="region of interest" description="Disordered" evidence="2">
    <location>
        <begin position="563"/>
        <end position="659"/>
    </location>
</feature>
<evidence type="ECO:0000313" key="4">
    <source>
        <dbReference type="Proteomes" id="UP000094801"/>
    </source>
</evidence>
<feature type="region of interest" description="Disordered" evidence="2">
    <location>
        <begin position="509"/>
        <end position="532"/>
    </location>
</feature>
<feature type="compositionally biased region" description="Low complexity" evidence="2">
    <location>
        <begin position="619"/>
        <end position="652"/>
    </location>
</feature>
<feature type="compositionally biased region" description="Low complexity" evidence="2">
    <location>
        <begin position="319"/>
        <end position="331"/>
    </location>
</feature>
<accession>A0A1E4T2E6</accession>
<dbReference type="Pfam" id="PF08238">
    <property type="entry name" value="Sel1"/>
    <property type="match status" value="7"/>
</dbReference>
<evidence type="ECO:0000313" key="3">
    <source>
        <dbReference type="EMBL" id="ODV85914.1"/>
    </source>
</evidence>
<dbReference type="Gene3D" id="1.25.40.10">
    <property type="entry name" value="Tetratricopeptide repeat domain"/>
    <property type="match status" value="2"/>
</dbReference>
<feature type="region of interest" description="Disordered" evidence="2">
    <location>
        <begin position="207"/>
        <end position="301"/>
    </location>
</feature>
<dbReference type="InterPro" id="IPR011990">
    <property type="entry name" value="TPR-like_helical_dom_sf"/>
</dbReference>
<feature type="compositionally biased region" description="Low complexity" evidence="2">
    <location>
        <begin position="236"/>
        <end position="248"/>
    </location>
</feature>
<reference evidence="4" key="1">
    <citation type="submission" date="2016-04" db="EMBL/GenBank/DDBJ databases">
        <title>Comparative genomics of biotechnologically important yeasts.</title>
        <authorList>
            <consortium name="DOE Joint Genome Institute"/>
            <person name="Riley R."/>
            <person name="Haridas S."/>
            <person name="Wolfe K.H."/>
            <person name="Lopes M.R."/>
            <person name="Hittinger C.T."/>
            <person name="Goker M."/>
            <person name="Salamov A."/>
            <person name="Wisecaver J."/>
            <person name="Long T.M."/>
            <person name="Aerts A.L."/>
            <person name="Barry K."/>
            <person name="Choi C."/>
            <person name="Clum A."/>
            <person name="Coughlan A.Y."/>
            <person name="Deshpande S."/>
            <person name="Douglass A.P."/>
            <person name="Hanson S.J."/>
            <person name="Klenk H.-P."/>
            <person name="Labutti K."/>
            <person name="Lapidus A."/>
            <person name="Lindquist E."/>
            <person name="Lipzen A."/>
            <person name="Meier-Kolthoff J.P."/>
            <person name="Ohm R.A."/>
            <person name="Otillar R.P."/>
            <person name="Pangilinan J."/>
            <person name="Peng Y."/>
            <person name="Rokas A."/>
            <person name="Rosa C.A."/>
            <person name="Scheuner C."/>
            <person name="Sibirny A.A."/>
            <person name="Slot J.C."/>
            <person name="Stielow J.B."/>
            <person name="Sun H."/>
            <person name="Kurtzman C.P."/>
            <person name="Blackwell M."/>
            <person name="Grigoriev I.V."/>
            <person name="Jeffries T.W."/>
        </authorList>
    </citation>
    <scope>NUCLEOTIDE SEQUENCE [LARGE SCALE GENOMIC DNA]</scope>
    <source>
        <strain evidence="4">NRRL YB-2248</strain>
    </source>
</reference>
<protein>
    <recommendedName>
        <fullName evidence="5">Activator of C kinase protein 1</fullName>
    </recommendedName>
</protein>
<feature type="compositionally biased region" description="Polar residues" evidence="2">
    <location>
        <begin position="339"/>
        <end position="348"/>
    </location>
</feature>
<feature type="compositionally biased region" description="Low complexity" evidence="2">
    <location>
        <begin position="574"/>
        <end position="588"/>
    </location>
</feature>
<sequence>MAYQTKSRVQMRANLLNDNPYLPSKAGAAPKPQHQPQPNAQYNGYHQQQQQQQQQYQQHYQQQPYYQQHHQHQHQQPHQQPHPQSYQQPQQSQQPPLQHPQPQQQPNLYQHSQQHQQQQQQQQQQKPRPHQQFTQQDQSYEHEYVNPPPPMSSSGHRARSSYVSEQYGHAQPIVDQQPVDQRPIAQQYHQSYPPSDQHRQQQIPLQVRPSNQQQPRYNQIPVDDNPNVVGSEIENRSSPPRQQPQRQPNAQYDNFNPQYKNQQQQQQQQQHQQQQPQQYQEPAPRVQAPQQQSIPASTSHQQYVNDQMYQFVEKQRMASSSSQSGSSMNPSHTKERDVTNPQPVVNEQSTKDDSRINYLEEKVELLTKLLESQVLEKKSTSSTLFSNNNSVNSTPTNDTFNFITNSSPSSNQTKDTDVTNIYPGSSSSSIAGASTVIGAPSTTTVNNHGNNLMAPPLPPPPAAELKSNSSSPIVNSFLGIKAELESESEGKRGSANSLIPDEDQFFASYMDSPEIGSNGSNEEDVPPPSYEEIEKSGTLTYSQSIYRTGFEKAGFQMNHVTDSKSVEQASSKVSTSTGNGNRGNNSESPADLRNKRKLPPPLPKLNEIIDTAENTVIEPPSRLASDSSVSSSVYSTPTPTPTTMTPAQTPAQTPAPAPAPAPIANEEIIDYSRNTLQQTLRMNSQPKLTREPSYQRPVSYKMRDNGIIEPILPSKSEEPLETVINNFRLIRSKAIKDYKNFTPEIQFDWAITLLETLSRTDLISKMSIDGNIRKKKLPYSSLHLQRSHFLTTSVKVLEKLIEEAPSSTRARLYLGDIYSGGIHPGLIAKDEIRGYELFHDAAIKQNDPVACYRIACCLESGVGCIKSVEKSFQFFKKGAELGDPSAMCQLGMLYFAGVNGFPLDISKSLYWHEKAYESLKSMKVMGSDPLISARSFSDSRGALYTLAKLHQTDLNILCLDKDTPKTRRTIEQLQQLKIFRNQKRTLDYYMQAAKLGHAESQASLGYYFSQGFFPTSNFRSDKESFGNIKANTDARQSIYWFCEAAASDHIYAALGLAKWYGSGAPGILKKDDQQAFLWGRKAADEGQLPEAEFMIGMCFEQGFGIAKNKQSAIGYYRRSASKGYKKAASRLQQLSK</sequence>
<feature type="compositionally biased region" description="Low complexity" evidence="2">
    <location>
        <begin position="262"/>
        <end position="280"/>
    </location>
</feature>
<feature type="compositionally biased region" description="Polar residues" evidence="2">
    <location>
        <begin position="207"/>
        <end position="217"/>
    </location>
</feature>
<dbReference type="OrthoDB" id="272077at2759"/>
<evidence type="ECO:0008006" key="5">
    <source>
        <dbReference type="Google" id="ProtNLM"/>
    </source>
</evidence>
<proteinExistence type="predicted"/>
<feature type="region of interest" description="Disordered" evidence="2">
    <location>
        <begin position="314"/>
        <end position="356"/>
    </location>
</feature>
<evidence type="ECO:0000256" key="1">
    <source>
        <dbReference type="ARBA" id="ARBA00022737"/>
    </source>
</evidence>
<dbReference type="AlphaFoldDB" id="A0A1E4T2E6"/>
<evidence type="ECO:0000256" key="2">
    <source>
        <dbReference type="SAM" id="MobiDB-lite"/>
    </source>
</evidence>
<gene>
    <name evidence="3" type="ORF">CANARDRAFT_175672</name>
</gene>
<dbReference type="STRING" id="983967.A0A1E4T2E6"/>
<dbReference type="EMBL" id="KV453851">
    <property type="protein sequence ID" value="ODV85914.1"/>
    <property type="molecule type" value="Genomic_DNA"/>
</dbReference>
<feature type="compositionally biased region" description="Low complexity" evidence="2">
    <location>
        <begin position="45"/>
        <end position="68"/>
    </location>
</feature>